<dbReference type="STRING" id="55758.MBFIL_08740"/>
<comment type="caution">
    <text evidence="1">The sequence shown here is derived from an EMBL/GenBank/DDBJ whole genome shotgun (WGS) entry which is preliminary data.</text>
</comment>
<dbReference type="Pfam" id="PF04199">
    <property type="entry name" value="Cyclase"/>
    <property type="match status" value="1"/>
</dbReference>
<evidence type="ECO:0000313" key="1">
    <source>
        <dbReference type="EMBL" id="KZX14477.1"/>
    </source>
</evidence>
<proteinExistence type="predicted"/>
<dbReference type="RefSeq" id="WP_066971872.1">
    <property type="nucleotide sequence ID" value="NZ_LWMT01000149.1"/>
</dbReference>
<keyword evidence="1" id="KW-0378">Hydrolase</keyword>
<organism evidence="1 2">
    <name type="scientific">Methanobrevibacter filiformis</name>
    <dbReference type="NCBI Taxonomy" id="55758"/>
    <lineage>
        <taxon>Archaea</taxon>
        <taxon>Methanobacteriati</taxon>
        <taxon>Methanobacteriota</taxon>
        <taxon>Methanomada group</taxon>
        <taxon>Methanobacteria</taxon>
        <taxon>Methanobacteriales</taxon>
        <taxon>Methanobacteriaceae</taxon>
        <taxon>Methanobrevibacter</taxon>
    </lineage>
</organism>
<dbReference type="GO" id="GO:0019441">
    <property type="term" value="P:L-tryptophan catabolic process to kynurenine"/>
    <property type="evidence" value="ECO:0007669"/>
    <property type="project" value="InterPro"/>
</dbReference>
<dbReference type="Proteomes" id="UP000077066">
    <property type="component" value="Unassembled WGS sequence"/>
</dbReference>
<dbReference type="OrthoDB" id="9014at2157"/>
<evidence type="ECO:0000313" key="2">
    <source>
        <dbReference type="Proteomes" id="UP000077066"/>
    </source>
</evidence>
<keyword evidence="2" id="KW-1185">Reference proteome</keyword>
<reference evidence="1 2" key="1">
    <citation type="submission" date="2016-04" db="EMBL/GenBank/DDBJ databases">
        <title>Genome sequence of Methanobrevibacter filiformis DSM 11501.</title>
        <authorList>
            <person name="Poehlein A."/>
            <person name="Seedorf H."/>
            <person name="Daniel R."/>
        </authorList>
    </citation>
    <scope>NUCLEOTIDE SEQUENCE [LARGE SCALE GENOMIC DNA]</scope>
    <source>
        <strain evidence="1 2">DSM 11501</strain>
    </source>
</reference>
<dbReference type="GO" id="GO:0004061">
    <property type="term" value="F:arylformamidase activity"/>
    <property type="evidence" value="ECO:0007669"/>
    <property type="project" value="UniProtKB-EC"/>
</dbReference>
<dbReference type="PATRIC" id="fig|55758.3.peg.982"/>
<dbReference type="EC" id="3.5.1.9" evidence="1"/>
<dbReference type="InterPro" id="IPR007325">
    <property type="entry name" value="KFase/CYL"/>
</dbReference>
<dbReference type="SUPFAM" id="SSF102198">
    <property type="entry name" value="Putative cyclase"/>
    <property type="match status" value="1"/>
</dbReference>
<dbReference type="InterPro" id="IPR037175">
    <property type="entry name" value="KFase_sf"/>
</dbReference>
<dbReference type="EMBL" id="LWMT01000149">
    <property type="protein sequence ID" value="KZX14477.1"/>
    <property type="molecule type" value="Genomic_DNA"/>
</dbReference>
<protein>
    <submittedName>
        <fullName evidence="1">Kynurenine formamidase</fullName>
        <ecNumber evidence="1">3.5.1.9</ecNumber>
    </submittedName>
</protein>
<accession>A0A166CHT2</accession>
<dbReference type="Gene3D" id="3.50.30.50">
    <property type="entry name" value="Putative cyclase"/>
    <property type="match status" value="1"/>
</dbReference>
<dbReference type="AlphaFoldDB" id="A0A166CHT2"/>
<sequence>MSYIDLTHNLRNTIPVFPGDPEFNLKNIIPNNKDTPNNEDTFNNEDYTLYEIKAGLHSGTHIDAPFHYYHSGKLVSELKLDKLILAVQ</sequence>
<name>A0A166CHT2_9EURY</name>
<gene>
    <name evidence="1" type="primary">kynB_2</name>
    <name evidence="1" type="ORF">MBFIL_08740</name>
</gene>